<reference evidence="2" key="1">
    <citation type="submission" date="2021-06" db="EMBL/GenBank/DDBJ databases">
        <title>Parelaphostrongylus tenuis whole genome reference sequence.</title>
        <authorList>
            <person name="Garwood T.J."/>
            <person name="Larsen P.A."/>
            <person name="Fountain-Jones N.M."/>
            <person name="Garbe J.R."/>
            <person name="Macchietto M.G."/>
            <person name="Kania S.A."/>
            <person name="Gerhold R.W."/>
            <person name="Richards J.E."/>
            <person name="Wolf T.M."/>
        </authorList>
    </citation>
    <scope>NUCLEOTIDE SEQUENCE</scope>
    <source>
        <strain evidence="2">MNPRO001-30</strain>
        <tissue evidence="2">Meninges</tissue>
    </source>
</reference>
<keyword evidence="3" id="KW-1185">Reference proteome</keyword>
<evidence type="ECO:0000256" key="1">
    <source>
        <dbReference type="SAM" id="MobiDB-lite"/>
    </source>
</evidence>
<dbReference type="EMBL" id="JAHQIW010005038">
    <property type="protein sequence ID" value="KAJ1364704.1"/>
    <property type="molecule type" value="Genomic_DNA"/>
</dbReference>
<dbReference type="AlphaFoldDB" id="A0AAD5QWJ4"/>
<sequence length="71" mass="7745">MSSESRSPDSNFPWLGNGMCNLPPPSWMGPTLARAKEEENKMMAQRQELVSLSAGTPQSAGNSHYDLGLYS</sequence>
<comment type="caution">
    <text evidence="2">The sequence shown here is derived from an EMBL/GenBank/DDBJ whole genome shotgun (WGS) entry which is preliminary data.</text>
</comment>
<accession>A0AAD5QWJ4</accession>
<evidence type="ECO:0000313" key="2">
    <source>
        <dbReference type="EMBL" id="KAJ1364704.1"/>
    </source>
</evidence>
<protein>
    <submittedName>
        <fullName evidence="2">Uncharacterized protein</fullName>
    </submittedName>
</protein>
<name>A0AAD5QWJ4_PARTN</name>
<organism evidence="2 3">
    <name type="scientific">Parelaphostrongylus tenuis</name>
    <name type="common">Meningeal worm</name>
    <dbReference type="NCBI Taxonomy" id="148309"/>
    <lineage>
        <taxon>Eukaryota</taxon>
        <taxon>Metazoa</taxon>
        <taxon>Ecdysozoa</taxon>
        <taxon>Nematoda</taxon>
        <taxon>Chromadorea</taxon>
        <taxon>Rhabditida</taxon>
        <taxon>Rhabditina</taxon>
        <taxon>Rhabditomorpha</taxon>
        <taxon>Strongyloidea</taxon>
        <taxon>Metastrongylidae</taxon>
        <taxon>Parelaphostrongylus</taxon>
    </lineage>
</organism>
<proteinExistence type="predicted"/>
<feature type="compositionally biased region" description="Polar residues" evidence="1">
    <location>
        <begin position="51"/>
        <end position="62"/>
    </location>
</feature>
<dbReference type="Proteomes" id="UP001196413">
    <property type="component" value="Unassembled WGS sequence"/>
</dbReference>
<evidence type="ECO:0000313" key="3">
    <source>
        <dbReference type="Proteomes" id="UP001196413"/>
    </source>
</evidence>
<feature type="region of interest" description="Disordered" evidence="1">
    <location>
        <begin position="51"/>
        <end position="71"/>
    </location>
</feature>
<gene>
    <name evidence="2" type="ORF">KIN20_024849</name>
</gene>